<evidence type="ECO:0000256" key="7">
    <source>
        <dbReference type="ARBA" id="ARBA00023288"/>
    </source>
</evidence>
<comment type="similarity">
    <text evidence="1">Belongs to the bacterial solute-binding protein 1 family.</text>
</comment>
<evidence type="ECO:0000256" key="2">
    <source>
        <dbReference type="ARBA" id="ARBA00022448"/>
    </source>
</evidence>
<name>A0A174AEC6_9FIRM</name>
<feature type="region of interest" description="Disordered" evidence="8">
    <location>
        <begin position="26"/>
        <end position="45"/>
    </location>
</feature>
<keyword evidence="3" id="KW-1003">Cell membrane</keyword>
<dbReference type="InterPro" id="IPR006061">
    <property type="entry name" value="SBP_1_CS"/>
</dbReference>
<evidence type="ECO:0000256" key="8">
    <source>
        <dbReference type="SAM" id="MobiDB-lite"/>
    </source>
</evidence>
<keyword evidence="4 9" id="KW-0732">Signal</keyword>
<dbReference type="PROSITE" id="PS51257">
    <property type="entry name" value="PROKAR_LIPOPROTEIN"/>
    <property type="match status" value="1"/>
</dbReference>
<dbReference type="RefSeq" id="WP_055151074.1">
    <property type="nucleotide sequence ID" value="NZ_CYZU01000004.1"/>
</dbReference>
<keyword evidence="7" id="KW-0449">Lipoprotein</keyword>
<sequence>MKRRLKKLAAFGLAAVMTTGMLAGCGSGQADSEKTDSKEADKSAKNENTLEVEVIYTGQPLDQFREVLDGFTEETGIGIELVTPGSDYEAVMKTRMASGEMPDVFVTHGWSIARYKEYLTALNDEEWYDRIDDPVLPIISDDDGSIYVLPVSQVTNGVVYNKTVLENAGVNVGDIRTMDDFKDACEKIKASGVTPFFVGGKDTWTAAVLYNAMAPAFYTTEGCKYPSGEELKDGTFDWDTKGSCVLEEIADMVQAGYFNKDLVTADNAATLTALGEDACGFSTEVEIVKVLNVAPDAQLGIMPIPCTTEEGKSQYMIGEGSCFGIWKDTEKMKEAKQFLNYLAKPEVADKIMELDGGLPALKDMNTENVSYKAFSESQEIFEGDIFYDNLFDREYFPSGMFNADADAVIEVFMDPTEKGVNAGLQHLKSTFQDKYVAAE</sequence>
<dbReference type="SUPFAM" id="SSF53850">
    <property type="entry name" value="Periplasmic binding protein-like II"/>
    <property type="match status" value="1"/>
</dbReference>
<evidence type="ECO:0000256" key="6">
    <source>
        <dbReference type="ARBA" id="ARBA00023139"/>
    </source>
</evidence>
<organism evidence="10 11">
    <name type="scientific">Faecalicatena contorta</name>
    <dbReference type="NCBI Taxonomy" id="39482"/>
    <lineage>
        <taxon>Bacteria</taxon>
        <taxon>Bacillati</taxon>
        <taxon>Bacillota</taxon>
        <taxon>Clostridia</taxon>
        <taxon>Lachnospirales</taxon>
        <taxon>Lachnospiraceae</taxon>
        <taxon>Faecalicatena</taxon>
    </lineage>
</organism>
<keyword evidence="2" id="KW-0813">Transport</keyword>
<feature type="chain" id="PRO_5039222334" evidence="9">
    <location>
        <begin position="24"/>
        <end position="439"/>
    </location>
</feature>
<keyword evidence="6" id="KW-0564">Palmitate</keyword>
<dbReference type="GO" id="GO:0055085">
    <property type="term" value="P:transmembrane transport"/>
    <property type="evidence" value="ECO:0007669"/>
    <property type="project" value="InterPro"/>
</dbReference>
<feature type="signal peptide" evidence="9">
    <location>
        <begin position="1"/>
        <end position="23"/>
    </location>
</feature>
<dbReference type="Proteomes" id="UP000095544">
    <property type="component" value="Unassembled WGS sequence"/>
</dbReference>
<dbReference type="PANTHER" id="PTHR43649">
    <property type="entry name" value="ARABINOSE-BINDING PROTEIN-RELATED"/>
    <property type="match status" value="1"/>
</dbReference>
<evidence type="ECO:0000256" key="5">
    <source>
        <dbReference type="ARBA" id="ARBA00023136"/>
    </source>
</evidence>
<dbReference type="AlphaFoldDB" id="A0A174AEC6"/>
<feature type="compositionally biased region" description="Basic and acidic residues" evidence="8">
    <location>
        <begin position="31"/>
        <end position="45"/>
    </location>
</feature>
<dbReference type="STRING" id="39482.ERS852491_00677"/>
<evidence type="ECO:0000256" key="4">
    <source>
        <dbReference type="ARBA" id="ARBA00022729"/>
    </source>
</evidence>
<dbReference type="Gene3D" id="3.40.190.10">
    <property type="entry name" value="Periplasmic binding protein-like II"/>
    <property type="match status" value="2"/>
</dbReference>
<evidence type="ECO:0000256" key="9">
    <source>
        <dbReference type="SAM" id="SignalP"/>
    </source>
</evidence>
<dbReference type="PROSITE" id="PS01037">
    <property type="entry name" value="SBP_BACTERIAL_1"/>
    <property type="match status" value="1"/>
</dbReference>
<proteinExistence type="inferred from homology"/>
<keyword evidence="5" id="KW-0472">Membrane</keyword>
<dbReference type="OrthoDB" id="9798191at2"/>
<dbReference type="PANTHER" id="PTHR43649:SF33">
    <property type="entry name" value="POLYGALACTURONAN_RHAMNOGALACTURONAN-BINDING PROTEIN YTCQ"/>
    <property type="match status" value="1"/>
</dbReference>
<protein>
    <submittedName>
        <fullName evidence="10">Glycerol-3-phosphate transporter periplasmic binding protein</fullName>
    </submittedName>
</protein>
<reference evidence="10 11" key="1">
    <citation type="submission" date="2015-09" db="EMBL/GenBank/DDBJ databases">
        <authorList>
            <consortium name="Pathogen Informatics"/>
        </authorList>
    </citation>
    <scope>NUCLEOTIDE SEQUENCE [LARGE SCALE GENOMIC DNA]</scope>
    <source>
        <strain evidence="10 11">2789STDY5834876</strain>
    </source>
</reference>
<gene>
    <name evidence="10" type="ORF">ERS852491_00677</name>
</gene>
<evidence type="ECO:0000313" key="11">
    <source>
        <dbReference type="Proteomes" id="UP000095544"/>
    </source>
</evidence>
<dbReference type="InterPro" id="IPR006059">
    <property type="entry name" value="SBP"/>
</dbReference>
<accession>A0A174AEC6</accession>
<dbReference type="InterPro" id="IPR050490">
    <property type="entry name" value="Bact_solute-bd_prot1"/>
</dbReference>
<dbReference type="EMBL" id="CYZU01000004">
    <property type="protein sequence ID" value="CUN85855.1"/>
    <property type="molecule type" value="Genomic_DNA"/>
</dbReference>
<evidence type="ECO:0000313" key="10">
    <source>
        <dbReference type="EMBL" id="CUN85855.1"/>
    </source>
</evidence>
<dbReference type="Pfam" id="PF01547">
    <property type="entry name" value="SBP_bac_1"/>
    <property type="match status" value="1"/>
</dbReference>
<evidence type="ECO:0000256" key="1">
    <source>
        <dbReference type="ARBA" id="ARBA00008520"/>
    </source>
</evidence>
<evidence type="ECO:0000256" key="3">
    <source>
        <dbReference type="ARBA" id="ARBA00022475"/>
    </source>
</evidence>